<keyword evidence="2" id="KW-1185">Reference proteome</keyword>
<dbReference type="Proteomes" id="UP001500840">
    <property type="component" value="Unassembled WGS sequence"/>
</dbReference>
<proteinExistence type="predicted"/>
<gene>
    <name evidence="1" type="ORF">GCM10023156_11530</name>
</gene>
<protein>
    <submittedName>
        <fullName evidence="1">Uncharacterized protein</fullName>
    </submittedName>
</protein>
<evidence type="ECO:0000313" key="1">
    <source>
        <dbReference type="EMBL" id="GAA4448428.1"/>
    </source>
</evidence>
<evidence type="ECO:0000313" key="2">
    <source>
        <dbReference type="Proteomes" id="UP001500840"/>
    </source>
</evidence>
<comment type="caution">
    <text evidence="1">The sequence shown here is derived from an EMBL/GenBank/DDBJ whole genome shotgun (WGS) entry which is preliminary data.</text>
</comment>
<sequence length="116" mass="12216">MEYSGSIDLDGLIDLDSLAANGAYHWTFLAFPTSTVNEQGVPSDPDAQRYIAAVQSSGVPVGIWCNSPVDGTAYAAVTHDVIPQLHRAIKGLTQYQASFAADLSERLLAESGSSGT</sequence>
<dbReference type="RefSeq" id="WP_345320281.1">
    <property type="nucleotide sequence ID" value="NZ_BAABGA010000017.1"/>
</dbReference>
<name>A0ABP8MCJ9_9BACT</name>
<accession>A0ABP8MCJ9</accession>
<reference evidence="2" key="1">
    <citation type="journal article" date="2019" name="Int. J. Syst. Evol. Microbiol.">
        <title>The Global Catalogue of Microorganisms (GCM) 10K type strain sequencing project: providing services to taxonomists for standard genome sequencing and annotation.</title>
        <authorList>
            <consortium name="The Broad Institute Genomics Platform"/>
            <consortium name="The Broad Institute Genome Sequencing Center for Infectious Disease"/>
            <person name="Wu L."/>
            <person name="Ma J."/>
        </authorList>
    </citation>
    <scope>NUCLEOTIDE SEQUENCE [LARGE SCALE GENOMIC DNA]</scope>
    <source>
        <strain evidence="2">JCM 17759</strain>
    </source>
</reference>
<organism evidence="1 2">
    <name type="scientific">Novipirellula rosea</name>
    <dbReference type="NCBI Taxonomy" id="1031540"/>
    <lineage>
        <taxon>Bacteria</taxon>
        <taxon>Pseudomonadati</taxon>
        <taxon>Planctomycetota</taxon>
        <taxon>Planctomycetia</taxon>
        <taxon>Pirellulales</taxon>
        <taxon>Pirellulaceae</taxon>
        <taxon>Novipirellula</taxon>
    </lineage>
</organism>
<dbReference type="EMBL" id="BAABGA010000017">
    <property type="protein sequence ID" value="GAA4448428.1"/>
    <property type="molecule type" value="Genomic_DNA"/>
</dbReference>